<gene>
    <name evidence="7" type="ORF">FDT66_02595</name>
</gene>
<evidence type="ECO:0000256" key="1">
    <source>
        <dbReference type="ARBA" id="ARBA00022714"/>
    </source>
</evidence>
<dbReference type="Gene3D" id="2.102.10.10">
    <property type="entry name" value="Rieske [2Fe-2S] iron-sulphur domain"/>
    <property type="match status" value="1"/>
</dbReference>
<dbReference type="GO" id="GO:0051537">
    <property type="term" value="F:2 iron, 2 sulfur cluster binding"/>
    <property type="evidence" value="ECO:0007669"/>
    <property type="project" value="UniProtKB-KW"/>
</dbReference>
<sequence>MFKKIIFYISFLALLNCSENSQLANCLQSFPVNITTDLNNPQLINAQTPGGFANLTGGAKGILLFNVNGNTFVAFDKICPNTDCNSPMTFERGLVLKCSCDESEYSVHFGGSPQTDGAECPAREYRVTKIGSVIRISNF</sequence>
<name>A0A5S3NB71_9FLAO</name>
<keyword evidence="8" id="KW-1185">Reference proteome</keyword>
<keyword evidence="4" id="KW-0411">Iron-sulfur</keyword>
<feature type="signal peptide" evidence="5">
    <location>
        <begin position="1"/>
        <end position="24"/>
    </location>
</feature>
<evidence type="ECO:0000256" key="5">
    <source>
        <dbReference type="SAM" id="SignalP"/>
    </source>
</evidence>
<dbReference type="OrthoDB" id="1201186at2"/>
<dbReference type="EMBL" id="VANR01000001">
    <property type="protein sequence ID" value="TMM32372.1"/>
    <property type="molecule type" value="Genomic_DNA"/>
</dbReference>
<dbReference type="RefSeq" id="WP_138534584.1">
    <property type="nucleotide sequence ID" value="NZ_VANR01000001.1"/>
</dbReference>
<evidence type="ECO:0000256" key="2">
    <source>
        <dbReference type="ARBA" id="ARBA00022723"/>
    </source>
</evidence>
<dbReference type="InterPro" id="IPR036922">
    <property type="entry name" value="Rieske_2Fe-2S_sf"/>
</dbReference>
<accession>A0A5S3NB71</accession>
<keyword evidence="3" id="KW-0408">Iron</keyword>
<keyword evidence="2" id="KW-0479">Metal-binding</keyword>
<dbReference type="Proteomes" id="UP000307140">
    <property type="component" value="Unassembled WGS sequence"/>
</dbReference>
<comment type="caution">
    <text evidence="7">The sequence shown here is derived from an EMBL/GenBank/DDBJ whole genome shotgun (WGS) entry which is preliminary data.</text>
</comment>
<dbReference type="PROSITE" id="PS51296">
    <property type="entry name" value="RIESKE"/>
    <property type="match status" value="1"/>
</dbReference>
<dbReference type="InterPro" id="IPR017941">
    <property type="entry name" value="Rieske_2Fe-2S"/>
</dbReference>
<evidence type="ECO:0000259" key="6">
    <source>
        <dbReference type="PROSITE" id="PS51296"/>
    </source>
</evidence>
<reference evidence="7 8" key="1">
    <citation type="submission" date="2019-05" db="EMBL/GenBank/DDBJ databases">
        <title>Polaribacter aestuariivivens sp. nov., isolated from a tidal flat.</title>
        <authorList>
            <person name="Yoon J.-H."/>
        </authorList>
    </citation>
    <scope>NUCLEOTIDE SEQUENCE [LARGE SCALE GENOMIC DNA]</scope>
    <source>
        <strain evidence="7 8">DBTF-3</strain>
    </source>
</reference>
<keyword evidence="1" id="KW-0001">2Fe-2S</keyword>
<dbReference type="AlphaFoldDB" id="A0A5S3NB71"/>
<evidence type="ECO:0000313" key="8">
    <source>
        <dbReference type="Proteomes" id="UP000307140"/>
    </source>
</evidence>
<keyword evidence="5" id="KW-0732">Signal</keyword>
<proteinExistence type="predicted"/>
<organism evidence="7 8">
    <name type="scientific">Polaribacter aestuariivivens</name>
    <dbReference type="NCBI Taxonomy" id="2304626"/>
    <lineage>
        <taxon>Bacteria</taxon>
        <taxon>Pseudomonadati</taxon>
        <taxon>Bacteroidota</taxon>
        <taxon>Flavobacteriia</taxon>
        <taxon>Flavobacteriales</taxon>
        <taxon>Flavobacteriaceae</taxon>
    </lineage>
</organism>
<feature type="domain" description="Rieske" evidence="6">
    <location>
        <begin position="39"/>
        <end position="136"/>
    </location>
</feature>
<dbReference type="SUPFAM" id="SSF50022">
    <property type="entry name" value="ISP domain"/>
    <property type="match status" value="1"/>
</dbReference>
<feature type="chain" id="PRO_5024295740" evidence="5">
    <location>
        <begin position="25"/>
        <end position="139"/>
    </location>
</feature>
<evidence type="ECO:0000256" key="3">
    <source>
        <dbReference type="ARBA" id="ARBA00023004"/>
    </source>
</evidence>
<protein>
    <submittedName>
        <fullName evidence="7">Phosphoribosylaminoimidazole carboxylase</fullName>
    </submittedName>
</protein>
<evidence type="ECO:0000256" key="4">
    <source>
        <dbReference type="ARBA" id="ARBA00023014"/>
    </source>
</evidence>
<evidence type="ECO:0000313" key="7">
    <source>
        <dbReference type="EMBL" id="TMM32372.1"/>
    </source>
</evidence>
<dbReference type="GO" id="GO:0046872">
    <property type="term" value="F:metal ion binding"/>
    <property type="evidence" value="ECO:0007669"/>
    <property type="project" value="UniProtKB-KW"/>
</dbReference>